<keyword evidence="5" id="KW-1185">Reference proteome</keyword>
<comment type="similarity">
    <text evidence="1">Belongs to the P-Pant transferase superfamily. Gsp/Sfp/HetI/AcpT family.</text>
</comment>
<feature type="domain" description="4'-phosphopantetheinyl transferase" evidence="3">
    <location>
        <begin position="165"/>
        <end position="235"/>
    </location>
</feature>
<sequence length="305" mass="32511">MWPCFAVRLRSIASDNAQRSGNPVSRLGCISEQKPKPSIDARIHHTFIEAWEARDAGTLESPTILVALARTLAWRPWLPQAERMLDAADLARVRRRRASRDREQLTLAYALHRAMLGAVLGMPPEGVPLYRDAKGCPRLEGGIAATSLSHTDGAIAIAVTRASTVGIDIEPAERAGVMSEIAGRLCHPRELHAANATPEPRRGAAWLALWVRKEALLKAAGTGFEIEPDAFEAPDQTVVELPGAGGLAVGMLDAGHGWSAAVAGMPGAAIEYGWTGPHGPLRYQKLGLAAGRPVEAAAGTSEWKA</sequence>
<evidence type="ECO:0000313" key="4">
    <source>
        <dbReference type="EMBL" id="MBF6024295.1"/>
    </source>
</evidence>
<evidence type="ECO:0000259" key="3">
    <source>
        <dbReference type="Pfam" id="PF01648"/>
    </source>
</evidence>
<organism evidence="4 5">
    <name type="scientific">Lysobacter niastensis</name>
    <dbReference type="NCBI Taxonomy" id="380629"/>
    <lineage>
        <taxon>Bacteria</taxon>
        <taxon>Pseudomonadati</taxon>
        <taxon>Pseudomonadota</taxon>
        <taxon>Gammaproteobacteria</taxon>
        <taxon>Lysobacterales</taxon>
        <taxon>Lysobacteraceae</taxon>
        <taxon>Lysobacter</taxon>
    </lineage>
</organism>
<dbReference type="InterPro" id="IPR050559">
    <property type="entry name" value="P-Pant_transferase_sf"/>
</dbReference>
<dbReference type="GO" id="GO:0016740">
    <property type="term" value="F:transferase activity"/>
    <property type="evidence" value="ECO:0007669"/>
    <property type="project" value="UniProtKB-KW"/>
</dbReference>
<dbReference type="PANTHER" id="PTHR12215:SF10">
    <property type="entry name" value="L-AMINOADIPATE-SEMIALDEHYDE DEHYDROGENASE-PHOSPHOPANTETHEINYL TRANSFERASE"/>
    <property type="match status" value="1"/>
</dbReference>
<dbReference type="InterPro" id="IPR008278">
    <property type="entry name" value="4-PPantetheinyl_Trfase_dom"/>
</dbReference>
<gene>
    <name evidence="4" type="ORF">IU514_09660</name>
</gene>
<proteinExistence type="inferred from homology"/>
<evidence type="ECO:0000256" key="2">
    <source>
        <dbReference type="ARBA" id="ARBA00022679"/>
    </source>
</evidence>
<dbReference type="PANTHER" id="PTHR12215">
    <property type="entry name" value="PHOSPHOPANTETHEINE TRANSFERASE"/>
    <property type="match status" value="1"/>
</dbReference>
<dbReference type="Gene3D" id="3.90.470.20">
    <property type="entry name" value="4'-phosphopantetheinyl transferase domain"/>
    <property type="match status" value="1"/>
</dbReference>
<keyword evidence="2 4" id="KW-0808">Transferase</keyword>
<dbReference type="RefSeq" id="WP_194930908.1">
    <property type="nucleotide sequence ID" value="NZ_JADLZT010000005.1"/>
</dbReference>
<dbReference type="Pfam" id="PF01648">
    <property type="entry name" value="ACPS"/>
    <property type="match status" value="1"/>
</dbReference>
<dbReference type="SUPFAM" id="SSF56214">
    <property type="entry name" value="4'-phosphopantetheinyl transferase"/>
    <property type="match status" value="2"/>
</dbReference>
<evidence type="ECO:0000313" key="5">
    <source>
        <dbReference type="Proteomes" id="UP001429984"/>
    </source>
</evidence>
<name>A0ABS0B5U3_9GAMM</name>
<comment type="caution">
    <text evidence="4">The sequence shown here is derived from an EMBL/GenBank/DDBJ whole genome shotgun (WGS) entry which is preliminary data.</text>
</comment>
<dbReference type="InterPro" id="IPR037143">
    <property type="entry name" value="4-PPantetheinyl_Trfase_dom_sf"/>
</dbReference>
<evidence type="ECO:0000256" key="1">
    <source>
        <dbReference type="ARBA" id="ARBA00010990"/>
    </source>
</evidence>
<protein>
    <submittedName>
        <fullName evidence="4">4'-phosphopantetheinyl transferase superfamily protein</fullName>
    </submittedName>
</protein>
<dbReference type="EMBL" id="JADLZT010000005">
    <property type="protein sequence ID" value="MBF6024295.1"/>
    <property type="molecule type" value="Genomic_DNA"/>
</dbReference>
<accession>A0ABS0B5U3</accession>
<dbReference type="Proteomes" id="UP001429984">
    <property type="component" value="Unassembled WGS sequence"/>
</dbReference>
<reference evidence="4 5" key="1">
    <citation type="submission" date="2020-11" db="EMBL/GenBank/DDBJ databases">
        <title>Draft Genome Sequence and Secondary Metabolite Biosynthetic Potential of the Lysobacter niastensis Type strain DSM 18481.</title>
        <authorList>
            <person name="Turrini P."/>
            <person name="Artuso I."/>
            <person name="Tescari M."/>
            <person name="Lugli G.A."/>
            <person name="Frangipani E."/>
            <person name="Ventura M."/>
            <person name="Visca P."/>
        </authorList>
    </citation>
    <scope>NUCLEOTIDE SEQUENCE [LARGE SCALE GENOMIC DNA]</scope>
    <source>
        <strain evidence="4 5">DSM 18481</strain>
    </source>
</reference>